<reference evidence="1 2" key="1">
    <citation type="submission" date="2019-08" db="EMBL/GenBank/DDBJ databases">
        <title>Complete genome sequence of Candidatus Uab amorphum.</title>
        <authorList>
            <person name="Shiratori T."/>
            <person name="Suzuki S."/>
            <person name="Kakizawa Y."/>
            <person name="Ishida K."/>
        </authorList>
    </citation>
    <scope>NUCLEOTIDE SEQUENCE [LARGE SCALE GENOMIC DNA]</scope>
    <source>
        <strain evidence="1 2">SRT547</strain>
    </source>
</reference>
<protein>
    <submittedName>
        <fullName evidence="1">Uncharacterized protein</fullName>
    </submittedName>
</protein>
<sequence length="368" mass="42297">MSLKTKYISLFFVFATMVYADTKIELKFSTDKGLIHSANALYENSWEIQKKNKTLTTQAAAKYIKFYNVSIVKRGGATLEIFTLPSTANSLSWKIPNTTKNEILIVTVTAVPKRKAFPRIRGKTHFYVVPNPPSLKLPKDFSQSLVVLMDWNGKRGFCKKLAPLKALEYAQATCKYIRQNYNGDDYGQYLEVITKVETASVAYTTIYCETKRARVNIDGHNIGFFENWDAKRRMYSLRFLLPVRAQKTYKISVAKGEYTYTGSFIHAKSSELVVNLSKKVSVVISCKQPFKIKTPRIRTELGNKHQIYVHQEKVTSISLQFSNVTLRIDFIAKDNNRWLIEKNQQYFSLNIDGKSYPFINNKVSLLDF</sequence>
<gene>
    <name evidence="1" type="ORF">UABAM_02015</name>
</gene>
<dbReference type="AlphaFoldDB" id="A0A5S9ILR2"/>
<evidence type="ECO:0000313" key="1">
    <source>
        <dbReference type="EMBL" id="BBM83662.1"/>
    </source>
</evidence>
<organism evidence="1 2">
    <name type="scientific">Uabimicrobium amorphum</name>
    <dbReference type="NCBI Taxonomy" id="2596890"/>
    <lineage>
        <taxon>Bacteria</taxon>
        <taxon>Pseudomonadati</taxon>
        <taxon>Planctomycetota</taxon>
        <taxon>Candidatus Uabimicrobiia</taxon>
        <taxon>Candidatus Uabimicrobiales</taxon>
        <taxon>Candidatus Uabimicrobiaceae</taxon>
        <taxon>Candidatus Uabimicrobium</taxon>
    </lineage>
</organism>
<evidence type="ECO:0000313" key="2">
    <source>
        <dbReference type="Proteomes" id="UP000326354"/>
    </source>
</evidence>
<dbReference type="RefSeq" id="WP_151967854.1">
    <property type="nucleotide sequence ID" value="NZ_AP019860.1"/>
</dbReference>
<dbReference type="KEGG" id="uam:UABAM_02015"/>
<keyword evidence="2" id="KW-1185">Reference proteome</keyword>
<dbReference type="Proteomes" id="UP000326354">
    <property type="component" value="Chromosome"/>
</dbReference>
<proteinExistence type="predicted"/>
<accession>A0A5S9ILR2</accession>
<name>A0A5S9ILR2_UABAM</name>
<dbReference type="EMBL" id="AP019860">
    <property type="protein sequence ID" value="BBM83662.1"/>
    <property type="molecule type" value="Genomic_DNA"/>
</dbReference>